<sequence length="138" mass="14511">MPHIPVSIGLERRMALGKGGRNANAVLIVGGFGPTALTSDIETEGYTQMGVVGLHSRDMFIDGKLSVLSPVGKTPIHIGGSLSGGAQPDLNRLDIGPELQWRFPLPNANARLAVEWRERIAGGTFPPSGLAVTLAADF</sequence>
<organism evidence="1 2">
    <name type="scientific">Sphingobium baderi LL03</name>
    <dbReference type="NCBI Taxonomy" id="1114964"/>
    <lineage>
        <taxon>Bacteria</taxon>
        <taxon>Pseudomonadati</taxon>
        <taxon>Pseudomonadota</taxon>
        <taxon>Alphaproteobacteria</taxon>
        <taxon>Sphingomonadales</taxon>
        <taxon>Sphingomonadaceae</taxon>
        <taxon>Sphingobium</taxon>
    </lineage>
</organism>
<accession>T0GAG0</accession>
<name>T0GAG0_9SPHN</name>
<dbReference type="AlphaFoldDB" id="T0GAG0"/>
<proteinExistence type="predicted"/>
<dbReference type="EMBL" id="ATIB01000088">
    <property type="protein sequence ID" value="EQA97007.1"/>
    <property type="molecule type" value="Genomic_DNA"/>
</dbReference>
<reference evidence="1 2" key="1">
    <citation type="journal article" date="2013" name="Genome Announc.">
        <title>Draft Genome Sequence of a Hexachlorocyclohexane-Degrading Bacterium, Sphingobium baderi Strain LL03T.</title>
        <authorList>
            <person name="Kaur J."/>
            <person name="Verma H."/>
            <person name="Tripathi C."/>
            <person name="Khurana J.P."/>
            <person name="Lal R."/>
        </authorList>
    </citation>
    <scope>NUCLEOTIDE SEQUENCE [LARGE SCALE GENOMIC DNA]</scope>
    <source>
        <strain evidence="1 2">LL03</strain>
    </source>
</reference>
<evidence type="ECO:0008006" key="3">
    <source>
        <dbReference type="Google" id="ProtNLM"/>
    </source>
</evidence>
<protein>
    <recommendedName>
        <fullName evidence="3">Haemolysin activator HlyB C-terminal domain-containing protein</fullName>
    </recommendedName>
</protein>
<dbReference type="eggNOG" id="ENOG5031BNP">
    <property type="taxonomic scope" value="Bacteria"/>
</dbReference>
<keyword evidence="2" id="KW-1185">Reference proteome</keyword>
<dbReference type="Proteomes" id="UP000015524">
    <property type="component" value="Unassembled WGS sequence"/>
</dbReference>
<dbReference type="PATRIC" id="fig|1114964.3.peg.4576"/>
<evidence type="ECO:0000313" key="2">
    <source>
        <dbReference type="Proteomes" id="UP000015524"/>
    </source>
</evidence>
<comment type="caution">
    <text evidence="1">The sequence shown here is derived from an EMBL/GenBank/DDBJ whole genome shotgun (WGS) entry which is preliminary data.</text>
</comment>
<gene>
    <name evidence="1" type="ORF">L485_23315</name>
</gene>
<evidence type="ECO:0000313" key="1">
    <source>
        <dbReference type="EMBL" id="EQA97007.1"/>
    </source>
</evidence>